<comment type="caution">
    <text evidence="3">The sequence shown here is derived from an EMBL/GenBank/DDBJ whole genome shotgun (WGS) entry which is preliminary data.</text>
</comment>
<gene>
    <name evidence="3" type="ORF">G1C95_1727</name>
</gene>
<sequence>MRIVDTHVHIWNTEEYRLPWLDGEGPTLNRVWTAADYLAEQHGADEYTIDKAVYVEVDMAADERPRENELAVALVDDPSTPFAGACVSGDLSDPHFADYIRPLADKPQIKGVRQVLHVPSAAPGTCLGETFIDNVRLLGELGLVFEGCVRNPELVDLAALARQCPDTTVIVDHMGIVDADIAGLEHPQGDDAAYLDAWKRNLADLGSLSNTVCKVSGLNPAQPWSTQTLGRAVSVAFDSFASDKLMFASNFPVLNVALTLDEWVRAMLDITNDMAPQAREAFFSGNAERVYSL</sequence>
<comment type="similarity">
    <text evidence="1">Belongs to the metallo-dependent hydrolases superfamily.</text>
</comment>
<dbReference type="SUPFAM" id="SSF51556">
    <property type="entry name" value="Metallo-dependent hydrolases"/>
    <property type="match status" value="1"/>
</dbReference>
<evidence type="ECO:0000313" key="3">
    <source>
        <dbReference type="EMBL" id="NMM94540.1"/>
    </source>
</evidence>
<dbReference type="GO" id="GO:0016787">
    <property type="term" value="F:hydrolase activity"/>
    <property type="evidence" value="ECO:0007669"/>
    <property type="project" value="UniProtKB-KW"/>
</dbReference>
<protein>
    <submittedName>
        <fullName evidence="3">Amidohydrolase</fullName>
    </submittedName>
</protein>
<dbReference type="InterPro" id="IPR006680">
    <property type="entry name" value="Amidohydro-rel"/>
</dbReference>
<evidence type="ECO:0000313" key="4">
    <source>
        <dbReference type="Proteomes" id="UP000532194"/>
    </source>
</evidence>
<feature type="domain" description="Amidohydrolase-related" evidence="2">
    <location>
        <begin position="4"/>
        <end position="292"/>
    </location>
</feature>
<dbReference type="Pfam" id="PF04909">
    <property type="entry name" value="Amidohydro_2"/>
    <property type="match status" value="1"/>
</dbReference>
<dbReference type="Gene3D" id="3.20.20.140">
    <property type="entry name" value="Metal-dependent hydrolases"/>
    <property type="match status" value="1"/>
</dbReference>
<keyword evidence="4" id="KW-1185">Reference proteome</keyword>
<keyword evidence="3" id="KW-0378">Hydrolase</keyword>
<dbReference type="InterPro" id="IPR052350">
    <property type="entry name" value="Metallo-dep_Lactonases"/>
</dbReference>
<dbReference type="EMBL" id="JAAIII010000005">
    <property type="protein sequence ID" value="NMM94540.1"/>
    <property type="molecule type" value="Genomic_DNA"/>
</dbReference>
<dbReference type="AlphaFoldDB" id="A0A7Y0EQK2"/>
<dbReference type="InterPro" id="IPR032466">
    <property type="entry name" value="Metal_Hydrolase"/>
</dbReference>
<reference evidence="3 4" key="1">
    <citation type="submission" date="2020-02" db="EMBL/GenBank/DDBJ databases">
        <title>Characterization of phylogenetic diversity of novel bifidobacterial species isolated in Czech ZOOs.</title>
        <authorList>
            <person name="Lugli G.A."/>
            <person name="Vera N.B."/>
            <person name="Ventura M."/>
        </authorList>
    </citation>
    <scope>NUCLEOTIDE SEQUENCE [LARGE SCALE GENOMIC DNA]</scope>
    <source>
        <strain evidence="3 4">DSM 109957</strain>
    </source>
</reference>
<name>A0A7Y0EQK2_9BIFI</name>
<dbReference type="RefSeq" id="WP_169172572.1">
    <property type="nucleotide sequence ID" value="NZ_JAAIII010000005.1"/>
</dbReference>
<organism evidence="3 4">
    <name type="scientific">Bifidobacterium oedipodis</name>
    <dbReference type="NCBI Taxonomy" id="2675322"/>
    <lineage>
        <taxon>Bacteria</taxon>
        <taxon>Bacillati</taxon>
        <taxon>Actinomycetota</taxon>
        <taxon>Actinomycetes</taxon>
        <taxon>Bifidobacteriales</taxon>
        <taxon>Bifidobacteriaceae</taxon>
        <taxon>Bifidobacterium</taxon>
    </lineage>
</organism>
<evidence type="ECO:0000259" key="2">
    <source>
        <dbReference type="Pfam" id="PF04909"/>
    </source>
</evidence>
<dbReference type="Proteomes" id="UP000532194">
    <property type="component" value="Unassembled WGS sequence"/>
</dbReference>
<accession>A0A7Y0EQK2</accession>
<dbReference type="PANTHER" id="PTHR43569">
    <property type="entry name" value="AMIDOHYDROLASE"/>
    <property type="match status" value="1"/>
</dbReference>
<evidence type="ECO:0000256" key="1">
    <source>
        <dbReference type="ARBA" id="ARBA00038310"/>
    </source>
</evidence>
<proteinExistence type="inferred from homology"/>
<dbReference type="PANTHER" id="PTHR43569:SF2">
    <property type="entry name" value="AMIDOHYDROLASE-RELATED DOMAIN-CONTAINING PROTEIN"/>
    <property type="match status" value="1"/>
</dbReference>